<dbReference type="InterPro" id="IPR019235">
    <property type="entry name" value="DUF2178_TM"/>
</dbReference>
<keyword evidence="1" id="KW-0472">Membrane</keyword>
<keyword evidence="1" id="KW-1133">Transmembrane helix</keyword>
<dbReference type="GeneID" id="67041261"/>
<feature type="transmembrane region" description="Helical" evidence="1">
    <location>
        <begin position="9"/>
        <end position="31"/>
    </location>
</feature>
<organism evidence="2 3">
    <name type="scientific">Enterococcus raffinosus</name>
    <dbReference type="NCBI Taxonomy" id="71452"/>
    <lineage>
        <taxon>Bacteria</taxon>
        <taxon>Bacillati</taxon>
        <taxon>Bacillota</taxon>
        <taxon>Bacilli</taxon>
        <taxon>Lactobacillales</taxon>
        <taxon>Enterococcaceae</taxon>
        <taxon>Enterococcus</taxon>
    </lineage>
</organism>
<dbReference type="Pfam" id="PF09946">
    <property type="entry name" value="DUF2178"/>
    <property type="match status" value="1"/>
</dbReference>
<feature type="transmembrane region" description="Helical" evidence="1">
    <location>
        <begin position="88"/>
        <end position="109"/>
    </location>
</feature>
<dbReference type="RefSeq" id="WP_010745175.1">
    <property type="nucleotide sequence ID" value="NZ_BAAAXM010000043.1"/>
</dbReference>
<proteinExistence type="predicted"/>
<accession>A0AAW8SVD0</accession>
<evidence type="ECO:0000313" key="2">
    <source>
        <dbReference type="EMBL" id="MDT2537996.1"/>
    </source>
</evidence>
<dbReference type="EMBL" id="JARPXM010000006">
    <property type="protein sequence ID" value="MDT2537996.1"/>
    <property type="molecule type" value="Genomic_DNA"/>
</dbReference>
<reference evidence="2" key="1">
    <citation type="submission" date="2023-03" db="EMBL/GenBank/DDBJ databases">
        <authorList>
            <person name="Shen W."/>
            <person name="Cai J."/>
        </authorList>
    </citation>
    <scope>NUCLEOTIDE SEQUENCE</scope>
    <source>
        <strain evidence="2">B646-2</strain>
    </source>
</reference>
<dbReference type="AlphaFoldDB" id="A0AAW8SVD0"/>
<dbReference type="Proteomes" id="UP001249240">
    <property type="component" value="Unassembled WGS sequence"/>
</dbReference>
<feature type="transmembrane region" description="Helical" evidence="1">
    <location>
        <begin position="51"/>
        <end position="76"/>
    </location>
</feature>
<feature type="transmembrane region" description="Helical" evidence="1">
    <location>
        <begin position="159"/>
        <end position="178"/>
    </location>
</feature>
<keyword evidence="1" id="KW-0812">Transmembrane</keyword>
<comment type="caution">
    <text evidence="2">The sequence shown here is derived from an EMBL/GenBank/DDBJ whole genome shotgun (WGS) entry which is preliminary data.</text>
</comment>
<name>A0AAW8SVD0_9ENTE</name>
<sequence>MTKKKIKNLILLGIGCMVVLALAVFHSVVYNESRLVEPTDVSEYVFRMKDLPMWIALFLVIFYVLYLVAVLFKVVWRNKTVEKNRTRNIHPMLGLCGFAGFLGFLGFWTYWRFGIIYPCFAFVFFGFFGFYFEGKLSDTLKDELYEENEKRAELKAYKIGFILLFLTIWLIGGGMLAWNLEWCAIFMLSSMSLIYGIVLFLSKYFLYRFETEAG</sequence>
<evidence type="ECO:0000256" key="1">
    <source>
        <dbReference type="SAM" id="Phobius"/>
    </source>
</evidence>
<feature type="transmembrane region" description="Helical" evidence="1">
    <location>
        <begin position="115"/>
        <end position="132"/>
    </location>
</feature>
<protein>
    <submittedName>
        <fullName evidence="2">DUF3796 domain-containing protein</fullName>
    </submittedName>
</protein>
<feature type="transmembrane region" description="Helical" evidence="1">
    <location>
        <begin position="184"/>
        <end position="206"/>
    </location>
</feature>
<gene>
    <name evidence="2" type="ORF">P7D78_07660</name>
</gene>
<evidence type="ECO:0000313" key="3">
    <source>
        <dbReference type="Proteomes" id="UP001249240"/>
    </source>
</evidence>